<evidence type="ECO:0000313" key="7">
    <source>
        <dbReference type="EMBL" id="TRZ36826.1"/>
    </source>
</evidence>
<evidence type="ECO:0000256" key="6">
    <source>
        <dbReference type="SAM" id="Phobius"/>
    </source>
</evidence>
<dbReference type="GO" id="GO:0004577">
    <property type="term" value="F:N-acetylglucosaminyldiphosphodolichol N-acetylglucosaminyltransferase activity"/>
    <property type="evidence" value="ECO:0007669"/>
    <property type="project" value="TreeGrafter"/>
</dbReference>
<dbReference type="NCBIfam" id="NF041549">
    <property type="entry name" value="PssD"/>
    <property type="match status" value="1"/>
</dbReference>
<protein>
    <submittedName>
        <fullName evidence="7">Polysaccharide biosynthesis protein</fullName>
    </submittedName>
</protein>
<evidence type="ECO:0000256" key="5">
    <source>
        <dbReference type="ARBA" id="ARBA00023136"/>
    </source>
</evidence>
<dbReference type="Gene3D" id="3.40.50.2000">
    <property type="entry name" value="Glycogen Phosphorylase B"/>
    <property type="match status" value="1"/>
</dbReference>
<evidence type="ECO:0000256" key="2">
    <source>
        <dbReference type="ARBA" id="ARBA00022692"/>
    </source>
</evidence>
<keyword evidence="2 6" id="KW-0812">Transmembrane</keyword>
<evidence type="ECO:0000256" key="3">
    <source>
        <dbReference type="ARBA" id="ARBA00022824"/>
    </source>
</evidence>
<keyword evidence="5 6" id="KW-0472">Membrane</keyword>
<dbReference type="PANTHER" id="PTHR12154">
    <property type="entry name" value="GLYCOSYL TRANSFERASE-RELATED"/>
    <property type="match status" value="1"/>
</dbReference>
<dbReference type="RefSeq" id="WP_185765223.1">
    <property type="nucleotide sequence ID" value="NZ_RIBP01000004.1"/>
</dbReference>
<evidence type="ECO:0000313" key="8">
    <source>
        <dbReference type="Proteomes" id="UP000319837"/>
    </source>
</evidence>
<keyword evidence="4 6" id="KW-1133">Transmembrane helix</keyword>
<reference evidence="8" key="1">
    <citation type="submission" date="2018-10" db="EMBL/GenBank/DDBJ databases">
        <title>FDA dAtabase for Regulatory Grade micrObial Sequences (FDA-ARGOS): Supporting development and validation of Infectious Disease Dx tests.</title>
        <authorList>
            <person name="Minogue T."/>
            <person name="Wolcott M."/>
            <person name="Wasieloski L."/>
            <person name="Aguilar W."/>
            <person name="Moore D."/>
            <person name="Tallon L."/>
            <person name="Sadzewicz L."/>
            <person name="Sengamalay N."/>
            <person name="Ott S."/>
            <person name="Godinez A."/>
            <person name="Nagaraj S."/>
            <person name="Vavikolanu K."/>
            <person name="Vyas G."/>
            <person name="Nadendla S."/>
            <person name="George J."/>
            <person name="Sichtig H."/>
        </authorList>
    </citation>
    <scope>NUCLEOTIDE SEQUENCE [LARGE SCALE GENOMIC DNA]</scope>
    <source>
        <strain evidence="8">FDAARGOS_343</strain>
    </source>
</reference>
<dbReference type="Proteomes" id="UP000319837">
    <property type="component" value="Unassembled WGS sequence"/>
</dbReference>
<comment type="caution">
    <text evidence="7">The sequence shown here is derived from an EMBL/GenBank/DDBJ whole genome shotgun (WGS) entry which is preliminary data.</text>
</comment>
<dbReference type="PANTHER" id="PTHR12154:SF4">
    <property type="entry name" value="UDP-N-ACETYLGLUCOSAMINE TRANSFERASE SUBUNIT ALG14 HOMOLOG"/>
    <property type="match status" value="1"/>
</dbReference>
<evidence type="ECO:0000256" key="4">
    <source>
        <dbReference type="ARBA" id="ARBA00022989"/>
    </source>
</evidence>
<accession>A0A553SIL6</accession>
<dbReference type="SUPFAM" id="SSF53756">
    <property type="entry name" value="UDP-Glycosyltransferase/glycogen phosphorylase"/>
    <property type="match status" value="1"/>
</dbReference>
<feature type="transmembrane region" description="Helical" evidence="6">
    <location>
        <begin position="86"/>
        <end position="105"/>
    </location>
</feature>
<dbReference type="InterPro" id="IPR013969">
    <property type="entry name" value="Oligosacch_biosynth_Alg14"/>
</dbReference>
<sequence length="156" mass="18089">MKTKKKVCLISSSGGHLSQLKQLIPIVDEEEFFLITEKNESTIDLIEKYPTFYLKQQDRRNKLIIFILLFNILKSLLILIKNRPKYIITTGAGVVIPFCLLGKVMGAKVLFIESFAKVNTPTITGRVVYKFADEFFIQWPNLKKYYPKAKYRGTIY</sequence>
<dbReference type="GO" id="GO:0006488">
    <property type="term" value="P:dolichol-linked oligosaccharide biosynthetic process"/>
    <property type="evidence" value="ECO:0007669"/>
    <property type="project" value="InterPro"/>
</dbReference>
<name>A0A553SIL6_NIACI</name>
<comment type="subcellular location">
    <subcellularLocation>
        <location evidence="1">Endoplasmic reticulum membrane</location>
        <topology evidence="1">Single-pass membrane protein</topology>
    </subcellularLocation>
</comment>
<organism evidence="7 8">
    <name type="scientific">Niallia circulans</name>
    <name type="common">Bacillus circulans</name>
    <dbReference type="NCBI Taxonomy" id="1397"/>
    <lineage>
        <taxon>Bacteria</taxon>
        <taxon>Bacillati</taxon>
        <taxon>Bacillota</taxon>
        <taxon>Bacilli</taxon>
        <taxon>Bacillales</taxon>
        <taxon>Bacillaceae</taxon>
        <taxon>Niallia</taxon>
    </lineage>
</organism>
<evidence type="ECO:0000256" key="1">
    <source>
        <dbReference type="ARBA" id="ARBA00004389"/>
    </source>
</evidence>
<dbReference type="AlphaFoldDB" id="A0A553SIL6"/>
<dbReference type="Pfam" id="PF08660">
    <property type="entry name" value="Alg14"/>
    <property type="match status" value="1"/>
</dbReference>
<keyword evidence="3" id="KW-0256">Endoplasmic reticulum</keyword>
<feature type="transmembrane region" description="Helical" evidence="6">
    <location>
        <begin position="63"/>
        <end position="80"/>
    </location>
</feature>
<gene>
    <name evidence="7" type="ORF">CEQ21_15055</name>
</gene>
<dbReference type="EMBL" id="RIBP01000004">
    <property type="protein sequence ID" value="TRZ36826.1"/>
    <property type="molecule type" value="Genomic_DNA"/>
</dbReference>
<proteinExistence type="predicted"/>